<protein>
    <recommendedName>
        <fullName evidence="4">RxLR effector protein</fullName>
    </recommendedName>
</protein>
<dbReference type="OrthoDB" id="10561955at2759"/>
<feature type="chain" id="PRO_5001754538" description="RxLR effector protein" evidence="1">
    <location>
        <begin position="23"/>
        <end position="276"/>
    </location>
</feature>
<dbReference type="AlphaFoldDB" id="A0A081AW91"/>
<dbReference type="Proteomes" id="UP000028582">
    <property type="component" value="Unassembled WGS sequence"/>
</dbReference>
<reference evidence="2 3" key="1">
    <citation type="submission" date="2013-11" db="EMBL/GenBank/DDBJ databases">
        <title>The Genome Sequence of Phytophthora parasitica P1976.</title>
        <authorList>
            <consortium name="The Broad Institute Genomics Platform"/>
            <person name="Russ C."/>
            <person name="Tyler B."/>
            <person name="Panabieres F."/>
            <person name="Shan W."/>
            <person name="Tripathy S."/>
            <person name="Grunwald N."/>
            <person name="Machado M."/>
            <person name="Johnson C.S."/>
            <person name="Walker B."/>
            <person name="Young S."/>
            <person name="Zeng Q."/>
            <person name="Gargeya S."/>
            <person name="Fitzgerald M."/>
            <person name="Haas B."/>
            <person name="Abouelleil A."/>
            <person name="Allen A.W."/>
            <person name="Alvarado L."/>
            <person name="Arachchi H.M."/>
            <person name="Berlin A.M."/>
            <person name="Chapman S.B."/>
            <person name="Gainer-Dewar J."/>
            <person name="Goldberg J."/>
            <person name="Griggs A."/>
            <person name="Gujja S."/>
            <person name="Hansen M."/>
            <person name="Howarth C."/>
            <person name="Imamovic A."/>
            <person name="Ireland A."/>
            <person name="Larimer J."/>
            <person name="McCowan C."/>
            <person name="Murphy C."/>
            <person name="Pearson M."/>
            <person name="Poon T.W."/>
            <person name="Priest M."/>
            <person name="Roberts A."/>
            <person name="Saif S."/>
            <person name="Shea T."/>
            <person name="Sisk P."/>
            <person name="Sykes S."/>
            <person name="Wortman J."/>
            <person name="Nusbaum C."/>
            <person name="Birren B."/>
        </authorList>
    </citation>
    <scope>NUCLEOTIDE SEQUENCE [LARGE SCALE GENOMIC DNA]</scope>
    <source>
        <strain evidence="2 3">P1976</strain>
    </source>
</reference>
<name>A0A081AW91_PHYNI</name>
<evidence type="ECO:0000313" key="2">
    <source>
        <dbReference type="EMBL" id="ETO83152.1"/>
    </source>
</evidence>
<feature type="signal peptide" evidence="1">
    <location>
        <begin position="1"/>
        <end position="22"/>
    </location>
</feature>
<accession>A0A081AW91</accession>
<evidence type="ECO:0000256" key="1">
    <source>
        <dbReference type="SAM" id="SignalP"/>
    </source>
</evidence>
<sequence>MPIAVHATLLVYVVVTSETVNSLSTSVGLTTPSDTSDIADVGKKNLQKLAETAETAKNKLTSNNQYTTNMRYIEYKVDQVESNLFESTTFRKWVYGVTLAYKNNDEAAYTAMFTTLVAHYGGEPFVRMLADAKLWIGTERRATRLENVQLESENLLKTRTLRTRADYVKKMDDDMDPYDLLLLTLKARYDDAGLAKMLVLTNNDPHASYIASQIEWSQLGRTAPHRTAPHHMVMSHAAASVGTAAFDGFPTLRQLEPSEIFCNFCLLRLSRRFELI</sequence>
<keyword evidence="1" id="KW-0732">Signal</keyword>
<evidence type="ECO:0008006" key="4">
    <source>
        <dbReference type="Google" id="ProtNLM"/>
    </source>
</evidence>
<proteinExistence type="predicted"/>
<organism evidence="2 3">
    <name type="scientific">Phytophthora nicotianae P1976</name>
    <dbReference type="NCBI Taxonomy" id="1317066"/>
    <lineage>
        <taxon>Eukaryota</taxon>
        <taxon>Sar</taxon>
        <taxon>Stramenopiles</taxon>
        <taxon>Oomycota</taxon>
        <taxon>Peronosporomycetes</taxon>
        <taxon>Peronosporales</taxon>
        <taxon>Peronosporaceae</taxon>
        <taxon>Phytophthora</taxon>
    </lineage>
</organism>
<gene>
    <name evidence="2" type="ORF">F444_02769</name>
</gene>
<comment type="caution">
    <text evidence="2">The sequence shown here is derived from an EMBL/GenBank/DDBJ whole genome shotgun (WGS) entry which is preliminary data.</text>
</comment>
<evidence type="ECO:0000313" key="3">
    <source>
        <dbReference type="Proteomes" id="UP000028582"/>
    </source>
</evidence>
<dbReference type="EMBL" id="ANJA01000550">
    <property type="protein sequence ID" value="ETO83152.1"/>
    <property type="molecule type" value="Genomic_DNA"/>
</dbReference>